<feature type="region of interest" description="Disordered" evidence="1">
    <location>
        <begin position="111"/>
        <end position="130"/>
    </location>
</feature>
<feature type="compositionally biased region" description="Acidic residues" evidence="1">
    <location>
        <begin position="63"/>
        <end position="74"/>
    </location>
</feature>
<dbReference type="PANTHER" id="PTHR35726">
    <property type="entry name" value="GLUTAMIC ACID-RICH PROTEIN-LIKE"/>
    <property type="match status" value="1"/>
</dbReference>
<dbReference type="PANTHER" id="PTHR35726:SF5">
    <property type="match status" value="1"/>
</dbReference>
<feature type="compositionally biased region" description="Basic and acidic residues" evidence="1">
    <location>
        <begin position="120"/>
        <end position="130"/>
    </location>
</feature>
<feature type="compositionally biased region" description="Polar residues" evidence="1">
    <location>
        <begin position="75"/>
        <end position="98"/>
    </location>
</feature>
<dbReference type="OrthoDB" id="1146319at2759"/>
<organism evidence="2 3">
    <name type="scientific">Morella rubra</name>
    <name type="common">Chinese bayberry</name>
    <dbReference type="NCBI Taxonomy" id="262757"/>
    <lineage>
        <taxon>Eukaryota</taxon>
        <taxon>Viridiplantae</taxon>
        <taxon>Streptophyta</taxon>
        <taxon>Embryophyta</taxon>
        <taxon>Tracheophyta</taxon>
        <taxon>Spermatophyta</taxon>
        <taxon>Magnoliopsida</taxon>
        <taxon>eudicotyledons</taxon>
        <taxon>Gunneridae</taxon>
        <taxon>Pentapetalae</taxon>
        <taxon>rosids</taxon>
        <taxon>fabids</taxon>
        <taxon>Fagales</taxon>
        <taxon>Myricaceae</taxon>
        <taxon>Morella</taxon>
    </lineage>
</organism>
<comment type="caution">
    <text evidence="2">The sequence shown here is derived from an EMBL/GenBank/DDBJ whole genome shotgun (WGS) entry which is preliminary data.</text>
</comment>
<reference evidence="2 3" key="1">
    <citation type="journal article" date="2019" name="Plant Biotechnol. J.">
        <title>The red bayberry genome and genetic basis of sex determination.</title>
        <authorList>
            <person name="Jia H.M."/>
            <person name="Jia H.J."/>
            <person name="Cai Q.L."/>
            <person name="Wang Y."/>
            <person name="Zhao H.B."/>
            <person name="Yang W.F."/>
            <person name="Wang G.Y."/>
            <person name="Li Y.H."/>
            <person name="Zhan D.L."/>
            <person name="Shen Y.T."/>
            <person name="Niu Q.F."/>
            <person name="Chang L."/>
            <person name="Qiu J."/>
            <person name="Zhao L."/>
            <person name="Xie H.B."/>
            <person name="Fu W.Y."/>
            <person name="Jin J."/>
            <person name="Li X.W."/>
            <person name="Jiao Y."/>
            <person name="Zhou C.C."/>
            <person name="Tu T."/>
            <person name="Chai C.Y."/>
            <person name="Gao J.L."/>
            <person name="Fan L.J."/>
            <person name="van de Weg E."/>
            <person name="Wang J.Y."/>
            <person name="Gao Z.S."/>
        </authorList>
    </citation>
    <scope>NUCLEOTIDE SEQUENCE [LARGE SCALE GENOMIC DNA]</scope>
    <source>
        <tissue evidence="2">Leaves</tissue>
    </source>
</reference>
<dbReference type="Proteomes" id="UP000516437">
    <property type="component" value="Chromosome 5"/>
</dbReference>
<gene>
    <name evidence="2" type="ORF">CJ030_MR5G017333</name>
</gene>
<evidence type="ECO:0000256" key="1">
    <source>
        <dbReference type="SAM" id="MobiDB-lite"/>
    </source>
</evidence>
<dbReference type="EMBL" id="RXIC02000023">
    <property type="protein sequence ID" value="KAB1214070.1"/>
    <property type="molecule type" value="Genomic_DNA"/>
</dbReference>
<evidence type="ECO:0000313" key="3">
    <source>
        <dbReference type="Proteomes" id="UP000516437"/>
    </source>
</evidence>
<protein>
    <submittedName>
        <fullName evidence="2">Uncharacterized protein</fullName>
    </submittedName>
</protein>
<name>A0A6A1VTT5_9ROSI</name>
<sequence length="147" mass="15804">MDWKKGVDVSPCFLVEGTADSETDAGPAKIHIDVAVAVAGDGQQDAESCILDASDILGLTEPEILESDDHDQESECSSQGRGNGSTVRDNQQEPSTSGFCERLLSEDVSLGCLSGEEGEEEKKIGETKVDDMEDRDFWEACIEVGYP</sequence>
<keyword evidence="3" id="KW-1185">Reference proteome</keyword>
<accession>A0A6A1VTT5</accession>
<evidence type="ECO:0000313" key="2">
    <source>
        <dbReference type="EMBL" id="KAB1214070.1"/>
    </source>
</evidence>
<proteinExistence type="predicted"/>
<dbReference type="AlphaFoldDB" id="A0A6A1VTT5"/>
<feature type="region of interest" description="Disordered" evidence="1">
    <location>
        <begin position="60"/>
        <end position="102"/>
    </location>
</feature>